<protein>
    <submittedName>
        <fullName evidence="5">Uncharacterized protein</fullName>
    </submittedName>
</protein>
<organism evidence="5 6">
    <name type="scientific">Sphingobium baderi</name>
    <dbReference type="NCBI Taxonomy" id="1332080"/>
    <lineage>
        <taxon>Bacteria</taxon>
        <taxon>Pseudomonadati</taxon>
        <taxon>Pseudomonadota</taxon>
        <taxon>Alphaproteobacteria</taxon>
        <taxon>Sphingomonadales</taxon>
        <taxon>Sphingomonadaceae</taxon>
        <taxon>Sphingobium</taxon>
    </lineage>
</organism>
<dbReference type="STRING" id="1332080.ATN00_05330"/>
<evidence type="ECO:0000313" key="6">
    <source>
        <dbReference type="Proteomes" id="UP000056968"/>
    </source>
</evidence>
<dbReference type="Proteomes" id="UP000056968">
    <property type="component" value="Chromosome"/>
</dbReference>
<sequence length="189" mass="20150">MMTKDKRHHGLGLLACMALAACSPTSGLTDLPPAPSSEYALGAGDELRVSVYGLDGLANNYVITDAGVISLPFIGDVAASDKTADQIKQSIVEALVAKQIVNNPIVNVQVNQYRPFFIIGEVKKPGEYAFRPGTSVLTAIAMAGGYTFRANTSKFSITRRDGNGSITAAATEKAYIQPGDTIRVYESWF</sequence>
<evidence type="ECO:0000313" key="5">
    <source>
        <dbReference type="EMBL" id="ALR19819.1"/>
    </source>
</evidence>
<dbReference type="GO" id="GO:0015159">
    <property type="term" value="F:polysaccharide transmembrane transporter activity"/>
    <property type="evidence" value="ECO:0007669"/>
    <property type="project" value="InterPro"/>
</dbReference>
<keyword evidence="6" id="KW-1185">Reference proteome</keyword>
<dbReference type="InterPro" id="IPR003715">
    <property type="entry name" value="Poly_export_N"/>
</dbReference>
<dbReference type="PROSITE" id="PS51257">
    <property type="entry name" value="PROKAR_LIPOPROTEIN"/>
    <property type="match status" value="1"/>
</dbReference>
<name>A0A0S3EWQ1_9SPHN</name>
<evidence type="ECO:0000259" key="3">
    <source>
        <dbReference type="Pfam" id="PF02563"/>
    </source>
</evidence>
<accession>A0A0S3EWQ1</accession>
<dbReference type="Pfam" id="PF10531">
    <property type="entry name" value="SLBB"/>
    <property type="match status" value="1"/>
</dbReference>
<proteinExistence type="predicted"/>
<dbReference type="PANTHER" id="PTHR33619:SF3">
    <property type="entry name" value="POLYSACCHARIDE EXPORT PROTEIN GFCE-RELATED"/>
    <property type="match status" value="1"/>
</dbReference>
<reference evidence="5 6" key="1">
    <citation type="submission" date="2015-11" db="EMBL/GenBank/DDBJ databases">
        <title>A Two-component Flavoprotein Monooxygenase System MeaXY Responsible for para-Hydroxylation of 2-Methyl-6-ethylaniline and 2,6-Diethylaniline in Sphingobium baderi DE-13.</title>
        <authorList>
            <person name="Cheng M."/>
            <person name="Meng Q."/>
            <person name="Yang Y."/>
            <person name="Chu C."/>
            <person name="Yan X."/>
            <person name="He J."/>
            <person name="Li S."/>
        </authorList>
    </citation>
    <scope>NUCLEOTIDE SEQUENCE [LARGE SCALE GENOMIC DNA]</scope>
    <source>
        <strain evidence="5 6">DE-13</strain>
    </source>
</reference>
<keyword evidence="1 2" id="KW-0732">Signal</keyword>
<dbReference type="EMBL" id="CP013264">
    <property type="protein sequence ID" value="ALR19819.1"/>
    <property type="molecule type" value="Genomic_DNA"/>
</dbReference>
<dbReference type="AlphaFoldDB" id="A0A0S3EWQ1"/>
<dbReference type="PANTHER" id="PTHR33619">
    <property type="entry name" value="POLYSACCHARIDE EXPORT PROTEIN GFCE-RELATED"/>
    <property type="match status" value="1"/>
</dbReference>
<dbReference type="OrthoDB" id="197007at2"/>
<feature type="signal peptide" evidence="2">
    <location>
        <begin position="1"/>
        <end position="20"/>
    </location>
</feature>
<dbReference type="RefSeq" id="WP_062062992.1">
    <property type="nucleotide sequence ID" value="NZ_CP013264.1"/>
</dbReference>
<evidence type="ECO:0000259" key="4">
    <source>
        <dbReference type="Pfam" id="PF10531"/>
    </source>
</evidence>
<gene>
    <name evidence="5" type="ORF">ATN00_05330</name>
</gene>
<dbReference type="Pfam" id="PF02563">
    <property type="entry name" value="Poly_export"/>
    <property type="match status" value="1"/>
</dbReference>
<evidence type="ECO:0000256" key="1">
    <source>
        <dbReference type="ARBA" id="ARBA00022729"/>
    </source>
</evidence>
<feature type="domain" description="Soluble ligand binding" evidence="4">
    <location>
        <begin position="116"/>
        <end position="164"/>
    </location>
</feature>
<feature type="domain" description="Polysaccharide export protein N-terminal" evidence="3">
    <location>
        <begin position="34"/>
        <end position="110"/>
    </location>
</feature>
<dbReference type="Gene3D" id="3.10.560.10">
    <property type="entry name" value="Outer membrane lipoprotein wza domain like"/>
    <property type="match status" value="1"/>
</dbReference>
<dbReference type="InterPro" id="IPR049712">
    <property type="entry name" value="Poly_export"/>
</dbReference>
<feature type="chain" id="PRO_5006611698" evidence="2">
    <location>
        <begin position="21"/>
        <end position="189"/>
    </location>
</feature>
<evidence type="ECO:0000256" key="2">
    <source>
        <dbReference type="SAM" id="SignalP"/>
    </source>
</evidence>
<dbReference type="InterPro" id="IPR019554">
    <property type="entry name" value="Soluble_ligand-bd"/>
</dbReference>
<dbReference type="Gene3D" id="3.30.1950.10">
    <property type="entry name" value="wza like domain"/>
    <property type="match status" value="1"/>
</dbReference>
<dbReference type="KEGG" id="sbd:ATN00_05330"/>